<comment type="caution">
    <text evidence="1">The sequence shown here is derived from an EMBL/GenBank/DDBJ whole genome shotgun (WGS) entry which is preliminary data.</text>
</comment>
<protein>
    <submittedName>
        <fullName evidence="1">Uncharacterized protein</fullName>
    </submittedName>
</protein>
<evidence type="ECO:0000313" key="1">
    <source>
        <dbReference type="EMBL" id="KAI4316378.1"/>
    </source>
</evidence>
<sequence length="99" mass="11341">MELQMPHGENPVDNGHIITWFGIAWVDVQGQLYPFPCFNITAHARDPSPLFIEHAADKLHEALLRSARLLLPLFMSWILIDSHLSLISSFTVQPISFRY</sequence>
<name>A0ACB9LX90_BAUVA</name>
<keyword evidence="2" id="KW-1185">Reference proteome</keyword>
<evidence type="ECO:0000313" key="2">
    <source>
        <dbReference type="Proteomes" id="UP000828941"/>
    </source>
</evidence>
<dbReference type="EMBL" id="CM039435">
    <property type="protein sequence ID" value="KAI4316378.1"/>
    <property type="molecule type" value="Genomic_DNA"/>
</dbReference>
<accession>A0ACB9LX90</accession>
<dbReference type="Proteomes" id="UP000828941">
    <property type="component" value="Chromosome 10"/>
</dbReference>
<organism evidence="1 2">
    <name type="scientific">Bauhinia variegata</name>
    <name type="common">Purple orchid tree</name>
    <name type="synonym">Phanera variegata</name>
    <dbReference type="NCBI Taxonomy" id="167791"/>
    <lineage>
        <taxon>Eukaryota</taxon>
        <taxon>Viridiplantae</taxon>
        <taxon>Streptophyta</taxon>
        <taxon>Embryophyta</taxon>
        <taxon>Tracheophyta</taxon>
        <taxon>Spermatophyta</taxon>
        <taxon>Magnoliopsida</taxon>
        <taxon>eudicotyledons</taxon>
        <taxon>Gunneridae</taxon>
        <taxon>Pentapetalae</taxon>
        <taxon>rosids</taxon>
        <taxon>fabids</taxon>
        <taxon>Fabales</taxon>
        <taxon>Fabaceae</taxon>
        <taxon>Cercidoideae</taxon>
        <taxon>Cercideae</taxon>
        <taxon>Bauhiniinae</taxon>
        <taxon>Bauhinia</taxon>
    </lineage>
</organism>
<gene>
    <name evidence="1" type="ORF">L6164_024363</name>
</gene>
<reference evidence="1 2" key="1">
    <citation type="journal article" date="2022" name="DNA Res.">
        <title>Chromosomal-level genome assembly of the orchid tree Bauhinia variegata (Leguminosae; Cercidoideae) supports the allotetraploid origin hypothesis of Bauhinia.</title>
        <authorList>
            <person name="Zhong Y."/>
            <person name="Chen Y."/>
            <person name="Zheng D."/>
            <person name="Pang J."/>
            <person name="Liu Y."/>
            <person name="Luo S."/>
            <person name="Meng S."/>
            <person name="Qian L."/>
            <person name="Wei D."/>
            <person name="Dai S."/>
            <person name="Zhou R."/>
        </authorList>
    </citation>
    <scope>NUCLEOTIDE SEQUENCE [LARGE SCALE GENOMIC DNA]</scope>
    <source>
        <strain evidence="1">BV-YZ2020</strain>
    </source>
</reference>
<proteinExistence type="predicted"/>